<dbReference type="AlphaFoldDB" id="A0A6F8TCI8"/>
<organism evidence="1">
    <name type="scientific">Acinetobacter baumannii</name>
    <dbReference type="NCBI Taxonomy" id="470"/>
    <lineage>
        <taxon>Bacteria</taxon>
        <taxon>Pseudomonadati</taxon>
        <taxon>Pseudomonadota</taxon>
        <taxon>Gammaproteobacteria</taxon>
        <taxon>Moraxellales</taxon>
        <taxon>Moraxellaceae</taxon>
        <taxon>Acinetobacter</taxon>
        <taxon>Acinetobacter calcoaceticus/baumannii complex</taxon>
    </lineage>
</organism>
<proteinExistence type="predicted"/>
<sequence length="110" mass="12463">MMQTQISVEQNLDHIGQKKFSCFSTKNYYLEVNEFVKTLNTPAANTALLNEEIAKCFEEIKKQGHQNPVLIGAIPFDITKKSSLNFYADHKKITQASSTINSLKIVITLR</sequence>
<dbReference type="EMBL" id="AP022836">
    <property type="protein sequence ID" value="BCA98687.1"/>
    <property type="molecule type" value="Genomic_DNA"/>
</dbReference>
<evidence type="ECO:0000313" key="1">
    <source>
        <dbReference type="EMBL" id="BCA98687.1"/>
    </source>
</evidence>
<name>A0A6F8TCI8_ACIBA</name>
<accession>A0A6F8TCI8</accession>
<evidence type="ECO:0008006" key="2">
    <source>
        <dbReference type="Google" id="ProtNLM"/>
    </source>
</evidence>
<protein>
    <recommendedName>
        <fullName evidence="2">Isochorismate synthase</fullName>
    </recommendedName>
</protein>
<gene>
    <name evidence="1" type="ORF">ATCC19606_10230</name>
</gene>
<reference evidence="1" key="1">
    <citation type="submission" date="2020-03" db="EMBL/GenBank/DDBJ databases">
        <title>Complete genome sequence of Acinetobacter baumannii ATCC19606T, which is a model strain for tolerization of antimicrobial agents.</title>
        <authorList>
            <person name="Tsubouchi T."/>
            <person name="Suzuki M."/>
            <person name="Niki M."/>
            <person name="Oinuma K."/>
            <person name="Niki M."/>
            <person name="Shibayama K."/>
            <person name="Kakeya H."/>
            <person name="Kaneko Y."/>
        </authorList>
    </citation>
    <scope>NUCLEOTIDE SEQUENCE</scope>
    <source>
        <strain evidence="1">ATCC19606</strain>
    </source>
</reference>